<gene>
    <name evidence="7" type="ORF">Q2362_01305</name>
</gene>
<feature type="transmembrane region" description="Helical" evidence="5">
    <location>
        <begin position="72"/>
        <end position="93"/>
    </location>
</feature>
<evidence type="ECO:0000256" key="1">
    <source>
        <dbReference type="ARBA" id="ARBA00004141"/>
    </source>
</evidence>
<feature type="transmembrane region" description="Helical" evidence="5">
    <location>
        <begin position="99"/>
        <end position="119"/>
    </location>
</feature>
<keyword evidence="4 5" id="KW-0472">Membrane</keyword>
<accession>A0ABT8T5F0</accession>
<dbReference type="PROSITE" id="PS51257">
    <property type="entry name" value="PROKAR_LIPOPROTEIN"/>
    <property type="match status" value="1"/>
</dbReference>
<keyword evidence="8" id="KW-1185">Reference proteome</keyword>
<organism evidence="7 8">
    <name type="scientific">Campylobacter magnus</name>
    <dbReference type="NCBI Taxonomy" id="3026462"/>
    <lineage>
        <taxon>Bacteria</taxon>
        <taxon>Pseudomonadati</taxon>
        <taxon>Campylobacterota</taxon>
        <taxon>Epsilonproteobacteria</taxon>
        <taxon>Campylobacterales</taxon>
        <taxon>Campylobacteraceae</taxon>
        <taxon>Campylobacter</taxon>
    </lineage>
</organism>
<proteinExistence type="predicted"/>
<comment type="subcellular location">
    <subcellularLocation>
        <location evidence="1">Membrane</location>
        <topology evidence="1">Multi-pass membrane protein</topology>
    </subcellularLocation>
</comment>
<dbReference type="Gene3D" id="1.10.3730.20">
    <property type="match status" value="1"/>
</dbReference>
<dbReference type="EMBL" id="JAULJQ010000001">
    <property type="protein sequence ID" value="MDO2408737.1"/>
    <property type="molecule type" value="Genomic_DNA"/>
</dbReference>
<feature type="transmembrane region" description="Helical" evidence="5">
    <location>
        <begin position="246"/>
        <end position="266"/>
    </location>
</feature>
<evidence type="ECO:0000256" key="5">
    <source>
        <dbReference type="SAM" id="Phobius"/>
    </source>
</evidence>
<evidence type="ECO:0000256" key="3">
    <source>
        <dbReference type="ARBA" id="ARBA00022989"/>
    </source>
</evidence>
<feature type="domain" description="EamA" evidence="6">
    <location>
        <begin position="14"/>
        <end position="142"/>
    </location>
</feature>
<sequence length="293" mass="31998">MNTLRLFIIRHLSVYYMLIACFAFSLMGAASKLLSEQVSSVEIVLFRNIIGLAFILAALYRHRNFGKGGAPWLFVFRGVIGSLGLLCFFYNIAHIELGTAFTFQKTAPIFIAVFSYFALKEKLSKLGWVAILLGFIGIVFIMKPSGDMGLIDSIIGLSGGVCMGLAMTSVRKMRKYYSADMIILSFMIFGTIPMAIILALGEYTESLPAFVMPDTFGLLLALGVGLLGYIYQVYMTKSYRATRKAGIPAAVSYADIVFSMILGVLLGDALPMGFALLGIVVIIFSGLLIAKEK</sequence>
<evidence type="ECO:0000313" key="7">
    <source>
        <dbReference type="EMBL" id="MDO2408737.1"/>
    </source>
</evidence>
<dbReference type="InterPro" id="IPR000620">
    <property type="entry name" value="EamA_dom"/>
</dbReference>
<dbReference type="RefSeq" id="WP_302243476.1">
    <property type="nucleotide sequence ID" value="NZ_JAULJQ010000001.1"/>
</dbReference>
<dbReference type="Proteomes" id="UP001171111">
    <property type="component" value="Unassembled WGS sequence"/>
</dbReference>
<evidence type="ECO:0000313" key="8">
    <source>
        <dbReference type="Proteomes" id="UP001171111"/>
    </source>
</evidence>
<keyword evidence="3 5" id="KW-1133">Transmembrane helix</keyword>
<feature type="transmembrane region" description="Helical" evidence="5">
    <location>
        <begin position="43"/>
        <end position="60"/>
    </location>
</feature>
<dbReference type="SUPFAM" id="SSF103481">
    <property type="entry name" value="Multidrug resistance efflux transporter EmrE"/>
    <property type="match status" value="1"/>
</dbReference>
<comment type="caution">
    <text evidence="7">The sequence shown here is derived from an EMBL/GenBank/DDBJ whole genome shotgun (WGS) entry which is preliminary data.</text>
</comment>
<feature type="transmembrane region" description="Helical" evidence="5">
    <location>
        <begin position="182"/>
        <end position="203"/>
    </location>
</feature>
<feature type="transmembrane region" description="Helical" evidence="5">
    <location>
        <begin position="272"/>
        <end position="290"/>
    </location>
</feature>
<feature type="transmembrane region" description="Helical" evidence="5">
    <location>
        <begin position="12"/>
        <end position="31"/>
    </location>
</feature>
<keyword evidence="2 5" id="KW-0812">Transmembrane</keyword>
<feature type="transmembrane region" description="Helical" evidence="5">
    <location>
        <begin position="215"/>
        <end position="234"/>
    </location>
</feature>
<dbReference type="Pfam" id="PF00892">
    <property type="entry name" value="EamA"/>
    <property type="match status" value="1"/>
</dbReference>
<protein>
    <submittedName>
        <fullName evidence="7">DMT family transporter</fullName>
    </submittedName>
</protein>
<feature type="transmembrane region" description="Helical" evidence="5">
    <location>
        <begin position="126"/>
        <end position="142"/>
    </location>
</feature>
<evidence type="ECO:0000259" key="6">
    <source>
        <dbReference type="Pfam" id="PF00892"/>
    </source>
</evidence>
<reference evidence="7 8" key="1">
    <citation type="submission" date="2023-06" db="EMBL/GenBank/DDBJ databases">
        <title>Campylobacter magnum sp. nov., isolated from cecal contents of domestic pigs (Sus scrofa domesticus).</title>
        <authorList>
            <person name="Papic B."/>
            <person name="Gruntar I."/>
        </authorList>
    </citation>
    <scope>NUCLEOTIDE SEQUENCE [LARGE SCALE GENOMIC DNA]</scope>
    <source>
        <strain evidence="8">34484-21</strain>
    </source>
</reference>
<dbReference type="InterPro" id="IPR037185">
    <property type="entry name" value="EmrE-like"/>
</dbReference>
<dbReference type="PANTHER" id="PTHR22911:SF6">
    <property type="entry name" value="SOLUTE CARRIER FAMILY 35 MEMBER G1"/>
    <property type="match status" value="1"/>
</dbReference>
<name>A0ABT8T5F0_9BACT</name>
<evidence type="ECO:0000256" key="2">
    <source>
        <dbReference type="ARBA" id="ARBA00022692"/>
    </source>
</evidence>
<feature type="transmembrane region" description="Helical" evidence="5">
    <location>
        <begin position="148"/>
        <end position="170"/>
    </location>
</feature>
<dbReference type="PANTHER" id="PTHR22911">
    <property type="entry name" value="ACYL-MALONYL CONDENSING ENZYME-RELATED"/>
    <property type="match status" value="1"/>
</dbReference>
<evidence type="ECO:0000256" key="4">
    <source>
        <dbReference type="ARBA" id="ARBA00023136"/>
    </source>
</evidence>